<sequence length="179" mass="20443">MINVILLILGLCVLGLLVMIVYAALKPTDDTRVVMEEKTPLKLESLDHDKAVLSFEVPLRNKSGESAAITDCFVRPYLPQEQFPDAWCEGTVEKSDRRRDDHYFEALVLKEWSEWKLIVTLTLHARNGRDMRDILKRMVDMDAAVFVCGVGRKAHYVRKFFFTVFADELKKMAGGAYNG</sequence>
<evidence type="ECO:0000313" key="2">
    <source>
        <dbReference type="Proteomes" id="UP000182379"/>
    </source>
</evidence>
<accession>A0A1H2UXQ2</accession>
<dbReference type="RefSeq" id="WP_074704816.1">
    <property type="nucleotide sequence ID" value="NZ_CAMEFB010000032.1"/>
</dbReference>
<comment type="caution">
    <text evidence="1">The sequence shown here is derived from an EMBL/GenBank/DDBJ whole genome shotgun (WGS) entry which is preliminary data.</text>
</comment>
<gene>
    <name evidence="1" type="ORF">SAMN05216495_10369</name>
</gene>
<dbReference type="EMBL" id="FNOP01000003">
    <property type="protein sequence ID" value="SDW60845.1"/>
    <property type="molecule type" value="Genomic_DNA"/>
</dbReference>
<dbReference type="Proteomes" id="UP000182379">
    <property type="component" value="Unassembled WGS sequence"/>
</dbReference>
<dbReference type="AlphaFoldDB" id="A0A1H2UXQ2"/>
<evidence type="ECO:0000313" key="1">
    <source>
        <dbReference type="EMBL" id="SDW60845.1"/>
    </source>
</evidence>
<protein>
    <submittedName>
        <fullName evidence="1">Uncharacterized protein</fullName>
    </submittedName>
</protein>
<name>A0A1H2UXQ2_ACIFE</name>
<proteinExistence type="predicted"/>
<organism evidence="1 2">
    <name type="scientific">Acidaminococcus fermentans</name>
    <dbReference type="NCBI Taxonomy" id="905"/>
    <lineage>
        <taxon>Bacteria</taxon>
        <taxon>Bacillati</taxon>
        <taxon>Bacillota</taxon>
        <taxon>Negativicutes</taxon>
        <taxon>Acidaminococcales</taxon>
        <taxon>Acidaminococcaceae</taxon>
        <taxon>Acidaminococcus</taxon>
    </lineage>
</organism>
<reference evidence="1 2" key="1">
    <citation type="submission" date="2016-10" db="EMBL/GenBank/DDBJ databases">
        <authorList>
            <person name="Varghese N."/>
            <person name="Submissions S."/>
        </authorList>
    </citation>
    <scope>NUCLEOTIDE SEQUENCE [LARGE SCALE GENOMIC DNA]</scope>
    <source>
        <strain evidence="1 2">WCC6</strain>
    </source>
</reference>